<dbReference type="EMBL" id="LAZR01035909">
    <property type="protein sequence ID" value="KKL26234.1"/>
    <property type="molecule type" value="Genomic_DNA"/>
</dbReference>
<evidence type="ECO:0000313" key="1">
    <source>
        <dbReference type="EMBL" id="KKL26234.1"/>
    </source>
</evidence>
<gene>
    <name evidence="1" type="ORF">LCGC14_2397340</name>
</gene>
<accession>A0A0F9BWI0</accession>
<reference evidence="1" key="1">
    <citation type="journal article" date="2015" name="Nature">
        <title>Complex archaea that bridge the gap between prokaryotes and eukaryotes.</title>
        <authorList>
            <person name="Spang A."/>
            <person name="Saw J.H."/>
            <person name="Jorgensen S.L."/>
            <person name="Zaremba-Niedzwiedzka K."/>
            <person name="Martijn J."/>
            <person name="Lind A.E."/>
            <person name="van Eijk R."/>
            <person name="Schleper C."/>
            <person name="Guy L."/>
            <person name="Ettema T.J."/>
        </authorList>
    </citation>
    <scope>NUCLEOTIDE SEQUENCE</scope>
</reference>
<dbReference type="AlphaFoldDB" id="A0A0F9BWI0"/>
<protein>
    <recommendedName>
        <fullName evidence="2">Phosphoadenosine phosphosulphate reductase domain-containing protein</fullName>
    </recommendedName>
</protein>
<name>A0A0F9BWI0_9ZZZZ</name>
<comment type="caution">
    <text evidence="1">The sequence shown here is derived from an EMBL/GenBank/DDBJ whole genome shotgun (WGS) entry which is preliminary data.</text>
</comment>
<sequence length="215" mass="23894">MTSSSRGPGPAPLRVLSLGWGVQSWTLAAMAALGEIPPVAFAIHADTTHEAAGTYTHAAKWAAWLEERSVKVVTVQGKRPDVVMEEWSDSVMIPAFTKDRATGRKGQVSRQCTHDWKISPIRKYIRTMISRLSPGAVESVQGISFDEWQRMRTSDVRYITNTYPLVDMGISRAGCVEWLGRHHLDVPVKSACVFCPYHSIAVWKQLKKAGGSDWE</sequence>
<dbReference type="Gene3D" id="3.40.50.620">
    <property type="entry name" value="HUPs"/>
    <property type="match status" value="1"/>
</dbReference>
<dbReference type="InterPro" id="IPR014729">
    <property type="entry name" value="Rossmann-like_a/b/a_fold"/>
</dbReference>
<feature type="non-terminal residue" evidence="1">
    <location>
        <position position="215"/>
    </location>
</feature>
<evidence type="ECO:0008006" key="2">
    <source>
        <dbReference type="Google" id="ProtNLM"/>
    </source>
</evidence>
<proteinExistence type="predicted"/>
<organism evidence="1">
    <name type="scientific">marine sediment metagenome</name>
    <dbReference type="NCBI Taxonomy" id="412755"/>
    <lineage>
        <taxon>unclassified sequences</taxon>
        <taxon>metagenomes</taxon>
        <taxon>ecological metagenomes</taxon>
    </lineage>
</organism>